<dbReference type="AlphaFoldDB" id="A0A068XWG6"/>
<accession>A0A068XWG6</accession>
<organism evidence="2 3">
    <name type="scientific">Echinococcus multilocularis</name>
    <name type="common">Fox tapeworm</name>
    <dbReference type="NCBI Taxonomy" id="6211"/>
    <lineage>
        <taxon>Eukaryota</taxon>
        <taxon>Metazoa</taxon>
        <taxon>Spiralia</taxon>
        <taxon>Lophotrochozoa</taxon>
        <taxon>Platyhelminthes</taxon>
        <taxon>Cestoda</taxon>
        <taxon>Eucestoda</taxon>
        <taxon>Cyclophyllidea</taxon>
        <taxon>Taeniidae</taxon>
        <taxon>Echinococcus</taxon>
    </lineage>
</organism>
<dbReference type="EMBL" id="LN902849">
    <property type="protein sequence ID" value="CDS36726.1"/>
    <property type="molecule type" value="Genomic_DNA"/>
</dbReference>
<reference evidence="2" key="1">
    <citation type="journal article" date="2013" name="Nature">
        <title>The genomes of four tapeworm species reveal adaptations to parasitism.</title>
        <authorList>
            <person name="Tsai I.J."/>
            <person name="Zarowiecki M."/>
            <person name="Holroyd N."/>
            <person name="Garciarrubio A."/>
            <person name="Sanchez-Flores A."/>
            <person name="Brooks K.L."/>
            <person name="Tracey A."/>
            <person name="Bobes R.J."/>
            <person name="Fragoso G."/>
            <person name="Sciutto E."/>
            <person name="Aslett M."/>
            <person name="Beasley H."/>
            <person name="Bennett H.M."/>
            <person name="Cai J."/>
            <person name="Camicia F."/>
            <person name="Clark R."/>
            <person name="Cucher M."/>
            <person name="De Silva N."/>
            <person name="Day T.A."/>
            <person name="Deplazes P."/>
            <person name="Estrada K."/>
            <person name="Fernandez C."/>
            <person name="Holland P.W."/>
            <person name="Hou J."/>
            <person name="Hu S."/>
            <person name="Huckvale T."/>
            <person name="Hung S.S."/>
            <person name="Kamenetzky L."/>
            <person name="Keane J.A."/>
            <person name="Kiss F."/>
            <person name="Koziol U."/>
            <person name="Lambert O."/>
            <person name="Liu K."/>
            <person name="Luo X."/>
            <person name="Luo Y."/>
            <person name="Macchiaroli N."/>
            <person name="Nichol S."/>
            <person name="Paps J."/>
            <person name="Parkinson J."/>
            <person name="Pouchkina-Stantcheva N."/>
            <person name="Riddiford N."/>
            <person name="Rosenzvit M."/>
            <person name="Salinas G."/>
            <person name="Wasmuth J.D."/>
            <person name="Zamanian M."/>
            <person name="Zheng Y."/>
            <person name="Cai X."/>
            <person name="Soberon X."/>
            <person name="Olson P.D."/>
            <person name="Laclette J.P."/>
            <person name="Brehm K."/>
            <person name="Berriman M."/>
            <person name="Garciarrubio A."/>
            <person name="Bobes R.J."/>
            <person name="Fragoso G."/>
            <person name="Sanchez-Flores A."/>
            <person name="Estrada K."/>
            <person name="Cevallos M.A."/>
            <person name="Morett E."/>
            <person name="Gonzalez V."/>
            <person name="Portillo T."/>
            <person name="Ochoa-Leyva A."/>
            <person name="Jose M.V."/>
            <person name="Sciutto E."/>
            <person name="Landa A."/>
            <person name="Jimenez L."/>
            <person name="Valdes V."/>
            <person name="Carrero J.C."/>
            <person name="Larralde C."/>
            <person name="Morales-Montor J."/>
            <person name="Limon-Lason J."/>
            <person name="Soberon X."/>
            <person name="Laclette J.P."/>
        </authorList>
    </citation>
    <scope>NUCLEOTIDE SEQUENCE [LARGE SCALE GENOMIC DNA]</scope>
</reference>
<sequence>MYPHSSFIGIRACSFLPAMSQMQDSPRCNLYDSNSFSEHSLANTDYQNVLRHRHSLDDIHILRTLTGKRVTAPHCTLGSAFRGTISASSPHIQQLRQQPPTGKTSRYP</sequence>
<reference evidence="2" key="2">
    <citation type="submission" date="2015-11" db="EMBL/GenBank/DDBJ databases">
        <authorList>
            <person name="Zhang Y."/>
            <person name="Guo Z."/>
        </authorList>
    </citation>
    <scope>NUCLEOTIDE SEQUENCE</scope>
</reference>
<dbReference type="Proteomes" id="UP000017246">
    <property type="component" value="Unassembled WGS sequence"/>
</dbReference>
<protein>
    <submittedName>
        <fullName evidence="2">Expressed protein</fullName>
    </submittedName>
</protein>
<name>A0A068XWG6_ECHMU</name>
<evidence type="ECO:0000313" key="3">
    <source>
        <dbReference type="Proteomes" id="UP000017246"/>
    </source>
</evidence>
<evidence type="ECO:0000256" key="1">
    <source>
        <dbReference type="SAM" id="MobiDB-lite"/>
    </source>
</evidence>
<evidence type="ECO:0000313" key="2">
    <source>
        <dbReference type="EMBL" id="CDS36726.1"/>
    </source>
</evidence>
<feature type="region of interest" description="Disordered" evidence="1">
    <location>
        <begin position="86"/>
        <end position="108"/>
    </location>
</feature>
<gene>
    <name evidence="2" type="ORF">EmuJ_000388800</name>
</gene>
<proteinExistence type="predicted"/>
<keyword evidence="3" id="KW-1185">Reference proteome</keyword>